<feature type="chain" id="PRO_5047097928" evidence="1">
    <location>
        <begin position="31"/>
        <end position="236"/>
    </location>
</feature>
<dbReference type="InterPro" id="IPR025510">
    <property type="entry name" value="DUF4397"/>
</dbReference>
<evidence type="ECO:0000256" key="1">
    <source>
        <dbReference type="SAM" id="SignalP"/>
    </source>
</evidence>
<dbReference type="Proteomes" id="UP001144341">
    <property type="component" value="Unassembled WGS sequence"/>
</dbReference>
<feature type="signal peptide" evidence="1">
    <location>
        <begin position="1"/>
        <end position="30"/>
    </location>
</feature>
<evidence type="ECO:0000313" key="4">
    <source>
        <dbReference type="Proteomes" id="UP001144341"/>
    </source>
</evidence>
<organism evidence="3 4">
    <name type="scientific">Pedobacter rhodius</name>
    <dbReference type="NCBI Taxonomy" id="3004098"/>
    <lineage>
        <taxon>Bacteria</taxon>
        <taxon>Pseudomonadati</taxon>
        <taxon>Bacteroidota</taxon>
        <taxon>Sphingobacteriia</taxon>
        <taxon>Sphingobacteriales</taxon>
        <taxon>Sphingobacteriaceae</taxon>
        <taxon>Pedobacter</taxon>
    </lineage>
</organism>
<gene>
    <name evidence="3" type="ORF">O0931_18410</name>
</gene>
<dbReference type="RefSeq" id="WP_269416951.1">
    <property type="nucleotide sequence ID" value="NZ_JAPWGL010000006.1"/>
</dbReference>
<keyword evidence="4" id="KW-1185">Reference proteome</keyword>
<name>A0ABT4L270_9SPHI</name>
<reference evidence="3" key="1">
    <citation type="submission" date="2022-12" db="EMBL/GenBank/DDBJ databases">
        <title>Genome sequence of SJ11.</title>
        <authorList>
            <person name="Woo H."/>
        </authorList>
    </citation>
    <scope>NUCLEOTIDE SEQUENCE</scope>
    <source>
        <strain evidence="3">SJ11</strain>
    </source>
</reference>
<comment type="caution">
    <text evidence="3">The sequence shown here is derived from an EMBL/GenBank/DDBJ whole genome shotgun (WGS) entry which is preliminary data.</text>
</comment>
<evidence type="ECO:0000259" key="2">
    <source>
        <dbReference type="Pfam" id="PF14344"/>
    </source>
</evidence>
<protein>
    <submittedName>
        <fullName evidence="3">DUF4397 domain-containing protein</fullName>
    </submittedName>
</protein>
<dbReference type="EMBL" id="JAPWGL010000006">
    <property type="protein sequence ID" value="MCZ4225294.1"/>
    <property type="molecule type" value="Genomic_DNA"/>
</dbReference>
<evidence type="ECO:0000313" key="3">
    <source>
        <dbReference type="EMBL" id="MCZ4225294.1"/>
    </source>
</evidence>
<accession>A0ABT4L270</accession>
<proteinExistence type="predicted"/>
<dbReference type="Pfam" id="PF14344">
    <property type="entry name" value="DUF4397"/>
    <property type="match status" value="1"/>
</dbReference>
<keyword evidence="1" id="KW-0732">Signal</keyword>
<feature type="domain" description="DUF4397" evidence="2">
    <location>
        <begin position="40"/>
        <end position="154"/>
    </location>
</feature>
<sequence>MNTSTISYFKKVKLHSFLLLITAIIFSSCAKTETADSTISYLRVINASPSLATYNVYLSGSLINSAALPFAGSISYTSRTAGTYNLKFTSGSSVESLYTKDITMNAEASYSYYLVNKPGQLDGLLVSEDLSTGSTDKAYVRFINLSPDAPALDLVKTGTTTSYGTNKAYKTAGGFVEIAAGTYSLDAKETTSGTVRTTKTDAVFAAGYHYDVICGGLVSPANDTERPITLQVLTIK</sequence>